<dbReference type="RefSeq" id="WP_006503410.1">
    <property type="nucleotide sequence ID" value="NZ_BAGZ01000016.1"/>
</dbReference>
<organism evidence="2 3">
    <name type="scientific">Austwickia chelonae NBRC 105200</name>
    <dbReference type="NCBI Taxonomy" id="1184607"/>
    <lineage>
        <taxon>Bacteria</taxon>
        <taxon>Bacillati</taxon>
        <taxon>Actinomycetota</taxon>
        <taxon>Actinomycetes</taxon>
        <taxon>Micrococcales</taxon>
        <taxon>Dermatophilaceae</taxon>
        <taxon>Austwickia</taxon>
    </lineage>
</organism>
<dbReference type="Proteomes" id="UP000008495">
    <property type="component" value="Unassembled WGS sequence"/>
</dbReference>
<keyword evidence="1" id="KW-1133">Transmembrane helix</keyword>
<dbReference type="STRING" id="100225.SAMN05421595_2306"/>
<dbReference type="AlphaFoldDB" id="K6V8V5"/>
<evidence type="ECO:0000313" key="2">
    <source>
        <dbReference type="EMBL" id="GAB78653.1"/>
    </source>
</evidence>
<keyword evidence="1" id="KW-0812">Transmembrane</keyword>
<protein>
    <submittedName>
        <fullName evidence="2">Uncharacterized protein</fullName>
    </submittedName>
</protein>
<proteinExistence type="predicted"/>
<keyword evidence="3" id="KW-1185">Reference proteome</keyword>
<gene>
    <name evidence="2" type="ORF">AUCHE_16_00710</name>
</gene>
<comment type="caution">
    <text evidence="2">The sequence shown here is derived from an EMBL/GenBank/DDBJ whole genome shotgun (WGS) entry which is preliminary data.</text>
</comment>
<reference evidence="2 3" key="1">
    <citation type="submission" date="2012-08" db="EMBL/GenBank/DDBJ databases">
        <title>Whole genome shotgun sequence of Austwickia chelonae NBRC 105200.</title>
        <authorList>
            <person name="Yoshida I."/>
            <person name="Hosoyama A."/>
            <person name="Tsuchikane K."/>
            <person name="Katsumata H."/>
            <person name="Ando Y."/>
            <person name="Ohji S."/>
            <person name="Hamada M."/>
            <person name="Tamura T."/>
            <person name="Yamazoe A."/>
            <person name="Yamazaki S."/>
            <person name="Fujita N."/>
        </authorList>
    </citation>
    <scope>NUCLEOTIDE SEQUENCE [LARGE SCALE GENOMIC DNA]</scope>
    <source>
        <strain evidence="2 3">NBRC 105200</strain>
    </source>
</reference>
<dbReference type="EMBL" id="BAGZ01000016">
    <property type="protein sequence ID" value="GAB78653.1"/>
    <property type="molecule type" value="Genomic_DNA"/>
</dbReference>
<evidence type="ECO:0000256" key="1">
    <source>
        <dbReference type="SAM" id="Phobius"/>
    </source>
</evidence>
<keyword evidence="1" id="KW-0472">Membrane</keyword>
<accession>K6V8V5</accession>
<sequence length="331" mass="35151">MDERHVRAVLRRAVTQRRRLTVAGAIPLIGAALTAAVYGGNLLLGGDPSAVDLALWPTVTATAAATCAGMWRSGRAPVDLDAPLTRCVVVRPPRAGQRGLRVRRPDGAILEIPLTVAKGSTSLRAGDDLWAVSCQDGQPFAALRWDQALGSGLFVRGLRRARMVLPPSASPQDGVPMVRGREVVGAGGGIGLRRPLAIAPLTPAQEWIPPEAIDETQARALLDRERRSPLAAPDIPPDAPLGLVRVLTARRTASSSTKGEVWVQRPGGDEFGWKARTDAWPGADTTAWATRVADGLYVYLVAVTSTGDVVLVRPLSTAVPLHPFERAQTGR</sequence>
<feature type="transmembrane region" description="Helical" evidence="1">
    <location>
        <begin position="20"/>
        <end position="41"/>
    </location>
</feature>
<name>K6V8V5_9MICO</name>
<evidence type="ECO:0000313" key="3">
    <source>
        <dbReference type="Proteomes" id="UP000008495"/>
    </source>
</evidence>
<dbReference type="OrthoDB" id="9891490at2"/>